<dbReference type="SUPFAM" id="SSF101690">
    <property type="entry name" value="PAZ domain"/>
    <property type="match status" value="1"/>
</dbReference>
<dbReference type="CDD" id="cd02846">
    <property type="entry name" value="PAZ_argonaute_like"/>
    <property type="match status" value="1"/>
</dbReference>
<reference evidence="4" key="1">
    <citation type="journal article" date="2020" name="Stud. Mycol.">
        <title>101 Dothideomycetes genomes: a test case for predicting lifestyles and emergence of pathogens.</title>
        <authorList>
            <person name="Haridas S."/>
            <person name="Albert R."/>
            <person name="Binder M."/>
            <person name="Bloem J."/>
            <person name="Labutti K."/>
            <person name="Salamov A."/>
            <person name="Andreopoulos B."/>
            <person name="Baker S."/>
            <person name="Barry K."/>
            <person name="Bills G."/>
            <person name="Bluhm B."/>
            <person name="Cannon C."/>
            <person name="Castanera R."/>
            <person name="Culley D."/>
            <person name="Daum C."/>
            <person name="Ezra D."/>
            <person name="Gonzalez J."/>
            <person name="Henrissat B."/>
            <person name="Kuo A."/>
            <person name="Liang C."/>
            <person name="Lipzen A."/>
            <person name="Lutzoni F."/>
            <person name="Magnuson J."/>
            <person name="Mondo S."/>
            <person name="Nolan M."/>
            <person name="Ohm R."/>
            <person name="Pangilinan J."/>
            <person name="Park H.-J."/>
            <person name="Ramirez L."/>
            <person name="Alfaro M."/>
            <person name="Sun H."/>
            <person name="Tritt A."/>
            <person name="Yoshinaga Y."/>
            <person name="Zwiers L.-H."/>
            <person name="Turgeon B."/>
            <person name="Goodwin S."/>
            <person name="Spatafora J."/>
            <person name="Crous P."/>
            <person name="Grigoriev I."/>
        </authorList>
    </citation>
    <scope>NUCLEOTIDE SEQUENCE</scope>
    <source>
        <strain evidence="4">CBS 269.34</strain>
    </source>
</reference>
<keyword evidence="5" id="KW-1185">Reference proteome</keyword>
<evidence type="ECO:0000259" key="3">
    <source>
        <dbReference type="PROSITE" id="PS50822"/>
    </source>
</evidence>
<dbReference type="Pfam" id="PF16486">
    <property type="entry name" value="ArgoN"/>
    <property type="match status" value="1"/>
</dbReference>
<evidence type="ECO:0000313" key="5">
    <source>
        <dbReference type="Proteomes" id="UP000799750"/>
    </source>
</evidence>
<dbReference type="SUPFAM" id="SSF53098">
    <property type="entry name" value="Ribonuclease H-like"/>
    <property type="match status" value="1"/>
</dbReference>
<dbReference type="InterPro" id="IPR003165">
    <property type="entry name" value="Piwi"/>
</dbReference>
<dbReference type="Gene3D" id="2.170.260.10">
    <property type="entry name" value="paz domain"/>
    <property type="match status" value="1"/>
</dbReference>
<dbReference type="Pfam" id="PF16488">
    <property type="entry name" value="ArgoL2"/>
    <property type="match status" value="1"/>
</dbReference>
<gene>
    <name evidence="4" type="ORF">BU16DRAFT_465633</name>
</gene>
<feature type="compositionally biased region" description="Gly residues" evidence="1">
    <location>
        <begin position="1"/>
        <end position="52"/>
    </location>
</feature>
<dbReference type="AlphaFoldDB" id="A0A6A6QN45"/>
<dbReference type="CDD" id="cd04657">
    <property type="entry name" value="Piwi_ago-like"/>
    <property type="match status" value="1"/>
</dbReference>
<protein>
    <submittedName>
        <fullName evidence="4">Piwi-domain-containing protein</fullName>
    </submittedName>
</protein>
<dbReference type="Pfam" id="PF08699">
    <property type="entry name" value="ArgoL1"/>
    <property type="match status" value="1"/>
</dbReference>
<dbReference type="Gene3D" id="3.40.50.2300">
    <property type="match status" value="1"/>
</dbReference>
<feature type="domain" description="PAZ" evidence="2">
    <location>
        <begin position="326"/>
        <end position="456"/>
    </location>
</feature>
<name>A0A6A6QN45_9PEZI</name>
<dbReference type="InterPro" id="IPR032472">
    <property type="entry name" value="ArgoL2"/>
</dbReference>
<dbReference type="InterPro" id="IPR032474">
    <property type="entry name" value="Argonaute_N"/>
</dbReference>
<dbReference type="Pfam" id="PF02171">
    <property type="entry name" value="Piwi"/>
    <property type="match status" value="1"/>
</dbReference>
<dbReference type="InterPro" id="IPR012337">
    <property type="entry name" value="RNaseH-like_sf"/>
</dbReference>
<evidence type="ECO:0000259" key="2">
    <source>
        <dbReference type="PROSITE" id="PS50821"/>
    </source>
</evidence>
<dbReference type="InterPro" id="IPR014811">
    <property type="entry name" value="ArgoL1"/>
</dbReference>
<dbReference type="SMART" id="SM01163">
    <property type="entry name" value="DUF1785"/>
    <property type="match status" value="1"/>
</dbReference>
<dbReference type="PROSITE" id="PS50822">
    <property type="entry name" value="PIWI"/>
    <property type="match status" value="1"/>
</dbReference>
<evidence type="ECO:0000313" key="4">
    <source>
        <dbReference type="EMBL" id="KAF2493554.1"/>
    </source>
</evidence>
<dbReference type="Proteomes" id="UP000799750">
    <property type="component" value="Unassembled WGS sequence"/>
</dbReference>
<dbReference type="OrthoDB" id="10252740at2759"/>
<dbReference type="Gene3D" id="3.30.420.10">
    <property type="entry name" value="Ribonuclease H-like superfamily/Ribonuclease H"/>
    <property type="match status" value="1"/>
</dbReference>
<dbReference type="InterPro" id="IPR036085">
    <property type="entry name" value="PAZ_dom_sf"/>
</dbReference>
<dbReference type="SMART" id="SM00950">
    <property type="entry name" value="Piwi"/>
    <property type="match status" value="1"/>
</dbReference>
<dbReference type="InterPro" id="IPR036397">
    <property type="entry name" value="RNaseH_sf"/>
</dbReference>
<organism evidence="4 5">
    <name type="scientific">Lophium mytilinum</name>
    <dbReference type="NCBI Taxonomy" id="390894"/>
    <lineage>
        <taxon>Eukaryota</taxon>
        <taxon>Fungi</taxon>
        <taxon>Dikarya</taxon>
        <taxon>Ascomycota</taxon>
        <taxon>Pezizomycotina</taxon>
        <taxon>Dothideomycetes</taxon>
        <taxon>Pleosporomycetidae</taxon>
        <taxon>Mytilinidiales</taxon>
        <taxon>Mytilinidiaceae</taxon>
        <taxon>Lophium</taxon>
    </lineage>
</organism>
<feature type="domain" description="Piwi" evidence="3">
    <location>
        <begin position="647"/>
        <end position="953"/>
    </location>
</feature>
<dbReference type="InterPro" id="IPR045246">
    <property type="entry name" value="Piwi_ago-like"/>
</dbReference>
<dbReference type="GO" id="GO:0003723">
    <property type="term" value="F:RNA binding"/>
    <property type="evidence" value="ECO:0007669"/>
    <property type="project" value="InterPro"/>
</dbReference>
<proteinExistence type="predicted"/>
<dbReference type="Pfam" id="PF02170">
    <property type="entry name" value="PAZ"/>
    <property type="match status" value="1"/>
</dbReference>
<dbReference type="PROSITE" id="PS50821">
    <property type="entry name" value="PAZ"/>
    <property type="match status" value="1"/>
</dbReference>
<feature type="region of interest" description="Disordered" evidence="1">
    <location>
        <begin position="1"/>
        <end position="66"/>
    </location>
</feature>
<sequence>MSTGRGGRGGRGGYDGPPRGGGRGGYSGPPRGGGGGPPRGGGGGRGGFGGGPAAVFGNGTFPQPDPEVTKLEDASMKFDLSAQMSDLSVTDRLPRRPGYGTLGKKIVLWANYFPLTPTEQSKKYLYRYSVAFQPEGTATPKPKKKRLIEMLLSQAPFQGIVAASDGAQIIVTTDKVALNGRQSFDLVWHAEGAEPMPPPTAGEPAARTAARKRNLRKLLVEELPTVSIEDLIKDISFQGGGGYYPLRMETIQALNILLSQGPASKANHAVGGGNKFYPFANPELVQANLGEGLVALRGFYSSVRTGVRRIIVNINVATGAFYKPGPLMNLLTEFNGGPPANQAQSARIAAFARKLRIKTRYLMELDANGKPKKGKNGPIRKEKIHTIADLSAKGQNATNTSFDFTDASGATKRLTVSAYFEQVHQIKLQSPAFPVVNTGTRTDPSWIPAELCEVLPGQQAKRMLLPNQTRSMIEFAARSPDKNATSIVESGLNVVGINPVSQGINTSLQKYGIKVSASMLTVDGRILQPPSLQYHKTTNAVRPRDGKWNLADGIKPRPFFQGVNIPSWNCLVISEGSRPTVYGGADATNQYLADFSETLGRYGVKLGKSTPFKTASVSSPDLMSRNVKAITGVLEQALRTFPAKPAFLFVLLPSDNAFLYDCVKYLCDVTLGIPSVCNIGQKFSKEKGQAQYFANVALKFNLKKGGVNHYVSEAEMKPLDARTIVFGIDVTHPSPGSSETSPSIAGVVASCDTKFTQYPASLRTQRGRQEMVSDLEEMITERLKLWSAKNKGLPDKVIVYRDGVSEGQYAIVLEQEYPAFVASFNKLYGAASKHPKVSIIVVGKRHHTRFYPTTPADADGRTGNCSPGTVVDRGVTGERLFDFFLVAHQGLQGTSKPAHYVVIKDDNKLGADQLQRLTHNLCYTFGRATRSVSVCPPAYYADILCERGRAYLHNVLKGDGSASFDASSWHRDVHPALKDTMFYL</sequence>
<accession>A0A6A6QN45</accession>
<evidence type="ECO:0000256" key="1">
    <source>
        <dbReference type="SAM" id="MobiDB-lite"/>
    </source>
</evidence>
<dbReference type="EMBL" id="MU004192">
    <property type="protein sequence ID" value="KAF2493554.1"/>
    <property type="molecule type" value="Genomic_DNA"/>
</dbReference>
<dbReference type="PANTHER" id="PTHR22891">
    <property type="entry name" value="EUKARYOTIC TRANSLATION INITIATION FACTOR 2C"/>
    <property type="match status" value="1"/>
</dbReference>
<dbReference type="InterPro" id="IPR003100">
    <property type="entry name" value="PAZ_dom"/>
</dbReference>